<dbReference type="PANTHER" id="PTHR32009">
    <property type="entry name" value="TMV RESISTANCE PROTEIN N-LIKE"/>
    <property type="match status" value="1"/>
</dbReference>
<dbReference type="Gramene" id="Bo2g093170.1">
    <property type="protein sequence ID" value="Bo2g093170.1"/>
    <property type="gene ID" value="Bo2g093170"/>
</dbReference>
<dbReference type="PANTHER" id="PTHR32009:SF73">
    <property type="entry name" value="TIR DOMAIN-CONTAINING PROTEIN"/>
    <property type="match status" value="1"/>
</dbReference>
<dbReference type="InterPro" id="IPR000157">
    <property type="entry name" value="TIR_dom"/>
</dbReference>
<evidence type="ECO:0000256" key="1">
    <source>
        <dbReference type="ARBA" id="ARBA00023027"/>
    </source>
</evidence>
<evidence type="ECO:0000259" key="2">
    <source>
        <dbReference type="Pfam" id="PF01582"/>
    </source>
</evidence>
<evidence type="ECO:0000313" key="3">
    <source>
        <dbReference type="EnsemblPlants" id="Bo2g093170.1"/>
    </source>
</evidence>
<protein>
    <recommendedName>
        <fullName evidence="2">TIR domain-containing protein</fullName>
    </recommendedName>
</protein>
<organism evidence="3 4">
    <name type="scientific">Brassica oleracea var. oleracea</name>
    <dbReference type="NCBI Taxonomy" id="109376"/>
    <lineage>
        <taxon>Eukaryota</taxon>
        <taxon>Viridiplantae</taxon>
        <taxon>Streptophyta</taxon>
        <taxon>Embryophyta</taxon>
        <taxon>Tracheophyta</taxon>
        <taxon>Spermatophyta</taxon>
        <taxon>Magnoliopsida</taxon>
        <taxon>eudicotyledons</taxon>
        <taxon>Gunneridae</taxon>
        <taxon>Pentapetalae</taxon>
        <taxon>rosids</taxon>
        <taxon>malvids</taxon>
        <taxon>Brassicales</taxon>
        <taxon>Brassicaceae</taxon>
        <taxon>Brassiceae</taxon>
        <taxon>Brassica</taxon>
    </lineage>
</organism>
<dbReference type="Proteomes" id="UP000032141">
    <property type="component" value="Chromosome C2"/>
</dbReference>
<keyword evidence="4" id="KW-1185">Reference proteome</keyword>
<evidence type="ECO:0000313" key="4">
    <source>
        <dbReference type="Proteomes" id="UP000032141"/>
    </source>
</evidence>
<dbReference type="EnsemblPlants" id="Bo2g093170.1">
    <property type="protein sequence ID" value="Bo2g093170.1"/>
    <property type="gene ID" value="Bo2g093170"/>
</dbReference>
<name>A0A0D3ARD9_BRAOL</name>
<proteinExistence type="predicted"/>
<dbReference type="Gene3D" id="3.40.50.10140">
    <property type="entry name" value="Toll/interleukin-1 receptor homology (TIR) domain"/>
    <property type="match status" value="1"/>
</dbReference>
<dbReference type="Pfam" id="PF01582">
    <property type="entry name" value="TIR"/>
    <property type="match status" value="1"/>
</dbReference>
<dbReference type="InterPro" id="IPR035897">
    <property type="entry name" value="Toll_tir_struct_dom_sf"/>
</dbReference>
<accession>A0A0D3ARD9</accession>
<feature type="domain" description="TIR" evidence="2">
    <location>
        <begin position="58"/>
        <end position="131"/>
    </location>
</feature>
<dbReference type="HOGENOM" id="CLU_1743059_0_0_1"/>
<sequence length="150" mass="17489">MFRVQFVYQLPQHRKALSDLDTFPSSTTTSLLSLKPDSNIQTERRSLATSFTLVHSTFIVIFNHRNAESSWYMDEPVKMKKRVDQGKLNIIAIFYKVCARDVKKQTCEFGENFWKLRRASSGDQVKMWKECVSNKICLSKTRGRFTQGRP</sequence>
<reference evidence="3" key="2">
    <citation type="submission" date="2015-03" db="UniProtKB">
        <authorList>
            <consortium name="EnsemblPlants"/>
        </authorList>
    </citation>
    <scope>IDENTIFICATION</scope>
</reference>
<dbReference type="GO" id="GO:0007165">
    <property type="term" value="P:signal transduction"/>
    <property type="evidence" value="ECO:0007669"/>
    <property type="project" value="InterPro"/>
</dbReference>
<dbReference type="SUPFAM" id="SSF52200">
    <property type="entry name" value="Toll/Interleukin receptor TIR domain"/>
    <property type="match status" value="1"/>
</dbReference>
<reference evidence="3 4" key="1">
    <citation type="journal article" date="2014" name="Genome Biol.">
        <title>Transcriptome and methylome profiling reveals relics of genome dominance in the mesopolyploid Brassica oleracea.</title>
        <authorList>
            <person name="Parkin I.A."/>
            <person name="Koh C."/>
            <person name="Tang H."/>
            <person name="Robinson S.J."/>
            <person name="Kagale S."/>
            <person name="Clarke W.E."/>
            <person name="Town C.D."/>
            <person name="Nixon J."/>
            <person name="Krishnakumar V."/>
            <person name="Bidwell S.L."/>
            <person name="Denoeud F."/>
            <person name="Belcram H."/>
            <person name="Links M.G."/>
            <person name="Just J."/>
            <person name="Clarke C."/>
            <person name="Bender T."/>
            <person name="Huebert T."/>
            <person name="Mason A.S."/>
            <person name="Pires J.C."/>
            <person name="Barker G."/>
            <person name="Moore J."/>
            <person name="Walley P.G."/>
            <person name="Manoli S."/>
            <person name="Batley J."/>
            <person name="Edwards D."/>
            <person name="Nelson M.N."/>
            <person name="Wang X."/>
            <person name="Paterson A.H."/>
            <person name="King G."/>
            <person name="Bancroft I."/>
            <person name="Chalhoub B."/>
            <person name="Sharpe A.G."/>
        </authorList>
    </citation>
    <scope>NUCLEOTIDE SEQUENCE</scope>
    <source>
        <strain evidence="3 4">cv. TO1000</strain>
    </source>
</reference>
<dbReference type="AlphaFoldDB" id="A0A0D3ARD9"/>
<keyword evidence="1" id="KW-0520">NAD</keyword>